<dbReference type="Pfam" id="PF04389">
    <property type="entry name" value="Peptidase_M28"/>
    <property type="match status" value="2"/>
</dbReference>
<evidence type="ECO:0000313" key="10">
    <source>
        <dbReference type="WBParaSite" id="ASIM_0001621401-mRNA-1"/>
    </source>
</evidence>
<organism evidence="10">
    <name type="scientific">Anisakis simplex</name>
    <name type="common">Herring worm</name>
    <dbReference type="NCBI Taxonomy" id="6269"/>
    <lineage>
        <taxon>Eukaryota</taxon>
        <taxon>Metazoa</taxon>
        <taxon>Ecdysozoa</taxon>
        <taxon>Nematoda</taxon>
        <taxon>Chromadorea</taxon>
        <taxon>Rhabditida</taxon>
        <taxon>Spirurina</taxon>
        <taxon>Ascaridomorpha</taxon>
        <taxon>Ascaridoidea</taxon>
        <taxon>Anisakidae</taxon>
        <taxon>Anisakis</taxon>
        <taxon>Anisakis simplex complex</taxon>
    </lineage>
</organism>
<reference evidence="10" key="1">
    <citation type="submission" date="2017-02" db="UniProtKB">
        <authorList>
            <consortium name="WormBaseParasite"/>
        </authorList>
    </citation>
    <scope>IDENTIFICATION</scope>
</reference>
<protein>
    <recommendedName>
        <fullName evidence="3">glutaminyl-peptide cyclotransferase</fullName>
        <ecNumber evidence="3">2.3.2.5</ecNumber>
    </recommendedName>
</protein>
<proteinExistence type="inferred from homology"/>
<dbReference type="InterPro" id="IPR007484">
    <property type="entry name" value="Peptidase_M28"/>
</dbReference>
<feature type="transmembrane region" description="Helical" evidence="6">
    <location>
        <begin position="102"/>
        <end position="120"/>
    </location>
</feature>
<dbReference type="WBParaSite" id="ASIM_0001621401-mRNA-1">
    <property type="protein sequence ID" value="ASIM_0001621401-mRNA-1"/>
    <property type="gene ID" value="ASIM_0001621401"/>
</dbReference>
<dbReference type="AlphaFoldDB" id="A0A0M3K5H3"/>
<evidence type="ECO:0000256" key="5">
    <source>
        <dbReference type="ARBA" id="ARBA00023315"/>
    </source>
</evidence>
<reference evidence="8 9" key="2">
    <citation type="submission" date="2018-11" db="EMBL/GenBank/DDBJ databases">
        <authorList>
            <consortium name="Pathogen Informatics"/>
        </authorList>
    </citation>
    <scope>NUCLEOTIDE SEQUENCE [LARGE SCALE GENOMIC DNA]</scope>
</reference>
<dbReference type="PANTHER" id="PTHR12283:SF6">
    <property type="entry name" value="GLUTAMINYL-PEPTIDE CYCLOTRANSFERASE-RELATED"/>
    <property type="match status" value="1"/>
</dbReference>
<evidence type="ECO:0000313" key="9">
    <source>
        <dbReference type="Proteomes" id="UP000267096"/>
    </source>
</evidence>
<evidence type="ECO:0000256" key="4">
    <source>
        <dbReference type="ARBA" id="ARBA00022679"/>
    </source>
</evidence>
<feature type="domain" description="Peptidase M28" evidence="7">
    <location>
        <begin position="194"/>
        <end position="286"/>
    </location>
</feature>
<evidence type="ECO:0000256" key="1">
    <source>
        <dbReference type="ARBA" id="ARBA00000001"/>
    </source>
</evidence>
<name>A0A0M3K5H3_ANISI</name>
<keyword evidence="6" id="KW-0812">Transmembrane</keyword>
<dbReference type="Proteomes" id="UP000267096">
    <property type="component" value="Unassembled WGS sequence"/>
</dbReference>
<feature type="domain" description="Peptidase M28" evidence="7">
    <location>
        <begin position="322"/>
        <end position="374"/>
    </location>
</feature>
<keyword evidence="5" id="KW-0012">Acyltransferase</keyword>
<dbReference type="OrthoDB" id="3907302at2759"/>
<dbReference type="EC" id="2.3.2.5" evidence="3"/>
<dbReference type="GO" id="GO:0008270">
    <property type="term" value="F:zinc ion binding"/>
    <property type="evidence" value="ECO:0007669"/>
    <property type="project" value="TreeGrafter"/>
</dbReference>
<dbReference type="PANTHER" id="PTHR12283">
    <property type="entry name" value="GLUTAMINYL-PEPTIDE CYCLOTRANSFERASE"/>
    <property type="match status" value="1"/>
</dbReference>
<dbReference type="Gene3D" id="3.40.630.10">
    <property type="entry name" value="Zn peptidases"/>
    <property type="match status" value="1"/>
</dbReference>
<keyword evidence="6" id="KW-0472">Membrane</keyword>
<keyword evidence="9" id="KW-1185">Reference proteome</keyword>
<sequence>MMLPQSKKIPFDAETNPKPVIRNSEIDSSAASTIDEAVAVAHHQQQQQQHDKRILSLTGTILMDINRFSSTTVVSRSRTTLAIPIASKKRSVTFITATRMRIFLFITLIILLALTIYVHANWRPGQPRWSVSQMSDQSEKLICQMTNQTLFKEILKPLLVPRIYITRSVENAGFAVEYDSFVEFTPHGNKQFKNIIATFDPSAPRRFVLACHYESKIFPGANFIGATDSAVPCAMLLDIARTLGPYLSNRRNKDVTLQLLFLDGEEAFSEWTATDSLYGARHLSRKWHEMPFTNPIDPRSTMKSELDRIHLPHIFVSGLSWAAVEDDHVPFRRRGVPILHIIPVPFPDVWHQLSDNESALHYPTIDNIVSIMRVFTAKYLNVLP</sequence>
<evidence type="ECO:0000256" key="2">
    <source>
        <dbReference type="ARBA" id="ARBA00006014"/>
    </source>
</evidence>
<evidence type="ECO:0000313" key="8">
    <source>
        <dbReference type="EMBL" id="VDK55662.1"/>
    </source>
</evidence>
<dbReference type="EMBL" id="UYRR01032445">
    <property type="protein sequence ID" value="VDK55662.1"/>
    <property type="molecule type" value="Genomic_DNA"/>
</dbReference>
<dbReference type="GO" id="GO:0016603">
    <property type="term" value="F:glutaminyl-peptide cyclotransferase activity"/>
    <property type="evidence" value="ECO:0007669"/>
    <property type="project" value="UniProtKB-EC"/>
</dbReference>
<keyword evidence="4" id="KW-0808">Transferase</keyword>
<evidence type="ECO:0000256" key="3">
    <source>
        <dbReference type="ARBA" id="ARBA00012012"/>
    </source>
</evidence>
<evidence type="ECO:0000256" key="6">
    <source>
        <dbReference type="SAM" id="Phobius"/>
    </source>
</evidence>
<comment type="catalytic activity">
    <reaction evidence="1">
        <text>N-terminal L-glutaminyl-[peptide] = N-terminal 5-oxo-L-prolyl-[peptide] + NH4(+)</text>
        <dbReference type="Rhea" id="RHEA:23652"/>
        <dbReference type="Rhea" id="RHEA-COMP:11736"/>
        <dbReference type="Rhea" id="RHEA-COMP:11846"/>
        <dbReference type="ChEBI" id="CHEBI:28938"/>
        <dbReference type="ChEBI" id="CHEBI:64722"/>
        <dbReference type="ChEBI" id="CHEBI:87215"/>
        <dbReference type="EC" id="2.3.2.5"/>
    </reaction>
</comment>
<keyword evidence="6" id="KW-1133">Transmembrane helix</keyword>
<evidence type="ECO:0000259" key="7">
    <source>
        <dbReference type="Pfam" id="PF04389"/>
    </source>
</evidence>
<dbReference type="InterPro" id="IPR040234">
    <property type="entry name" value="QC/QCL"/>
</dbReference>
<comment type="similarity">
    <text evidence="2">Belongs to the glutaminyl-peptide cyclotransferase family.</text>
</comment>
<accession>A0A0M3K5H3</accession>
<dbReference type="SUPFAM" id="SSF53187">
    <property type="entry name" value="Zn-dependent exopeptidases"/>
    <property type="match status" value="1"/>
</dbReference>
<gene>
    <name evidence="8" type="ORF">ASIM_LOCUS15621</name>
</gene>